<accession>A0A3M7SE16</accession>
<protein>
    <submittedName>
        <fullName evidence="1">Uncharacterized protein</fullName>
    </submittedName>
</protein>
<evidence type="ECO:0000313" key="1">
    <source>
        <dbReference type="EMBL" id="RNA34031.1"/>
    </source>
</evidence>
<organism evidence="1 2">
    <name type="scientific">Brachionus plicatilis</name>
    <name type="common">Marine rotifer</name>
    <name type="synonym">Brachionus muelleri</name>
    <dbReference type="NCBI Taxonomy" id="10195"/>
    <lineage>
        <taxon>Eukaryota</taxon>
        <taxon>Metazoa</taxon>
        <taxon>Spiralia</taxon>
        <taxon>Gnathifera</taxon>
        <taxon>Rotifera</taxon>
        <taxon>Eurotatoria</taxon>
        <taxon>Monogononta</taxon>
        <taxon>Pseudotrocha</taxon>
        <taxon>Ploima</taxon>
        <taxon>Brachionidae</taxon>
        <taxon>Brachionus</taxon>
    </lineage>
</organism>
<keyword evidence="2" id="KW-1185">Reference proteome</keyword>
<name>A0A3M7SE16_BRAPC</name>
<sequence>MYSERFSPRVRTEIIRIYEYCIHQTNFMIEKLHEKQMRTTKIQIYNLIHRHKVIINETRKPSYFSEDIDEAYVAERFFKPGCEIAEDLRIFMTTCILVQLKNPFETETKISDIVAIGRNPV</sequence>
<gene>
    <name evidence="1" type="ORF">BpHYR1_044151</name>
</gene>
<dbReference type="AlphaFoldDB" id="A0A3M7SE16"/>
<dbReference type="EMBL" id="REGN01001533">
    <property type="protein sequence ID" value="RNA34031.1"/>
    <property type="molecule type" value="Genomic_DNA"/>
</dbReference>
<evidence type="ECO:0000313" key="2">
    <source>
        <dbReference type="Proteomes" id="UP000276133"/>
    </source>
</evidence>
<comment type="caution">
    <text evidence="1">The sequence shown here is derived from an EMBL/GenBank/DDBJ whole genome shotgun (WGS) entry which is preliminary data.</text>
</comment>
<proteinExistence type="predicted"/>
<dbReference type="Proteomes" id="UP000276133">
    <property type="component" value="Unassembled WGS sequence"/>
</dbReference>
<reference evidence="1 2" key="1">
    <citation type="journal article" date="2018" name="Sci. Rep.">
        <title>Genomic signatures of local adaptation to the degree of environmental predictability in rotifers.</title>
        <authorList>
            <person name="Franch-Gras L."/>
            <person name="Hahn C."/>
            <person name="Garcia-Roger E.M."/>
            <person name="Carmona M.J."/>
            <person name="Serra M."/>
            <person name="Gomez A."/>
        </authorList>
    </citation>
    <scope>NUCLEOTIDE SEQUENCE [LARGE SCALE GENOMIC DNA]</scope>
    <source>
        <strain evidence="1">HYR1</strain>
    </source>
</reference>